<feature type="domain" description="HTH gntR-type" evidence="4">
    <location>
        <begin position="1"/>
        <end position="68"/>
    </location>
</feature>
<sequence length="255" mass="26956">MSQQEAIVHRLRELILNGTLGPGQRLIETSLAQALGVSRTPVRRAIQILENEGLAISHGARGYAVREFSYRDMLHAIEVRGALEGLAARTVAARGMDAATRQCLEASLEAGRALLAKGYLTQSDRQAFAELNTGFHDALVGAAGIKAVSNALAINDHLPFASAGAIAIDIDGADTRQRQFDLLSQAQSQHLNLYQALVAGQAARAEALMREHAYLAVENVRLVMGSGEAAMLEPLANANGRGGSLREALDGGVAA</sequence>
<evidence type="ECO:0000313" key="6">
    <source>
        <dbReference type="Proteomes" id="UP000198284"/>
    </source>
</evidence>
<dbReference type="SUPFAM" id="SSF48008">
    <property type="entry name" value="GntR ligand-binding domain-like"/>
    <property type="match status" value="1"/>
</dbReference>
<dbReference type="GO" id="GO:0003700">
    <property type="term" value="F:DNA-binding transcription factor activity"/>
    <property type="evidence" value="ECO:0007669"/>
    <property type="project" value="InterPro"/>
</dbReference>
<evidence type="ECO:0000259" key="4">
    <source>
        <dbReference type="PROSITE" id="PS50949"/>
    </source>
</evidence>
<dbReference type="InterPro" id="IPR011711">
    <property type="entry name" value="GntR_C"/>
</dbReference>
<dbReference type="RefSeq" id="WP_089401359.1">
    <property type="nucleotide sequence ID" value="NZ_FZOT01000021.1"/>
</dbReference>
<evidence type="ECO:0000256" key="2">
    <source>
        <dbReference type="ARBA" id="ARBA00023125"/>
    </source>
</evidence>
<dbReference type="InterPro" id="IPR008920">
    <property type="entry name" value="TF_FadR/GntR_C"/>
</dbReference>
<keyword evidence="6" id="KW-1185">Reference proteome</keyword>
<keyword evidence="3" id="KW-0804">Transcription</keyword>
<keyword evidence="1" id="KW-0805">Transcription regulation</keyword>
<organism evidence="5 6">
    <name type="scientific">Noviherbaspirillum humi</name>
    <dbReference type="NCBI Taxonomy" id="1688639"/>
    <lineage>
        <taxon>Bacteria</taxon>
        <taxon>Pseudomonadati</taxon>
        <taxon>Pseudomonadota</taxon>
        <taxon>Betaproteobacteria</taxon>
        <taxon>Burkholderiales</taxon>
        <taxon>Oxalobacteraceae</taxon>
        <taxon>Noviherbaspirillum</taxon>
    </lineage>
</organism>
<dbReference type="InterPro" id="IPR036388">
    <property type="entry name" value="WH-like_DNA-bd_sf"/>
</dbReference>
<dbReference type="PANTHER" id="PTHR43537">
    <property type="entry name" value="TRANSCRIPTIONAL REGULATOR, GNTR FAMILY"/>
    <property type="match status" value="1"/>
</dbReference>
<dbReference type="SUPFAM" id="SSF46785">
    <property type="entry name" value="Winged helix' DNA-binding domain"/>
    <property type="match status" value="1"/>
</dbReference>
<dbReference type="InterPro" id="IPR036390">
    <property type="entry name" value="WH_DNA-bd_sf"/>
</dbReference>
<dbReference type="PROSITE" id="PS50949">
    <property type="entry name" value="HTH_GNTR"/>
    <property type="match status" value="1"/>
</dbReference>
<dbReference type="CDD" id="cd07377">
    <property type="entry name" value="WHTH_GntR"/>
    <property type="match status" value="1"/>
</dbReference>
<dbReference type="InterPro" id="IPR000524">
    <property type="entry name" value="Tscrpt_reg_HTH_GntR"/>
</dbReference>
<dbReference type="OrthoDB" id="8680857at2"/>
<dbReference type="PANTHER" id="PTHR43537:SF51">
    <property type="entry name" value="HTH-TYPE TRANSCRIPTIONAL REGULATOR LGOR-RELATED"/>
    <property type="match status" value="1"/>
</dbReference>
<protein>
    <submittedName>
        <fullName evidence="5">Transcriptional regulator, GntR family</fullName>
    </submittedName>
</protein>
<dbReference type="SMART" id="SM00345">
    <property type="entry name" value="HTH_GNTR"/>
    <property type="match status" value="1"/>
</dbReference>
<evidence type="ECO:0000256" key="1">
    <source>
        <dbReference type="ARBA" id="ARBA00023015"/>
    </source>
</evidence>
<dbReference type="Gene3D" id="1.10.10.10">
    <property type="entry name" value="Winged helix-like DNA-binding domain superfamily/Winged helix DNA-binding domain"/>
    <property type="match status" value="1"/>
</dbReference>
<dbReference type="EMBL" id="FZOT01000021">
    <property type="protein sequence ID" value="SNT27696.1"/>
    <property type="molecule type" value="Genomic_DNA"/>
</dbReference>
<proteinExistence type="predicted"/>
<evidence type="ECO:0000256" key="3">
    <source>
        <dbReference type="ARBA" id="ARBA00023163"/>
    </source>
</evidence>
<keyword evidence="2" id="KW-0238">DNA-binding</keyword>
<name>A0A239LAP4_9BURK</name>
<evidence type="ECO:0000313" key="5">
    <source>
        <dbReference type="EMBL" id="SNT27696.1"/>
    </source>
</evidence>
<dbReference type="Gene3D" id="1.20.120.530">
    <property type="entry name" value="GntR ligand-binding domain-like"/>
    <property type="match status" value="1"/>
</dbReference>
<dbReference type="PRINTS" id="PR00035">
    <property type="entry name" value="HTHGNTR"/>
</dbReference>
<dbReference type="GO" id="GO:0003677">
    <property type="term" value="F:DNA binding"/>
    <property type="evidence" value="ECO:0007669"/>
    <property type="project" value="UniProtKB-KW"/>
</dbReference>
<dbReference type="Pfam" id="PF00392">
    <property type="entry name" value="GntR"/>
    <property type="match status" value="1"/>
</dbReference>
<reference evidence="5 6" key="1">
    <citation type="submission" date="2017-06" db="EMBL/GenBank/DDBJ databases">
        <authorList>
            <person name="Kim H.J."/>
            <person name="Triplett B.A."/>
        </authorList>
    </citation>
    <scope>NUCLEOTIDE SEQUENCE [LARGE SCALE GENOMIC DNA]</scope>
    <source>
        <strain evidence="5 6">U15</strain>
    </source>
</reference>
<dbReference type="Proteomes" id="UP000198284">
    <property type="component" value="Unassembled WGS sequence"/>
</dbReference>
<gene>
    <name evidence="5" type="ORF">SAMN06265795_12124</name>
</gene>
<dbReference type="SMART" id="SM00895">
    <property type="entry name" value="FCD"/>
    <property type="match status" value="1"/>
</dbReference>
<dbReference type="AlphaFoldDB" id="A0A239LAP4"/>
<accession>A0A239LAP4</accession>
<dbReference type="Pfam" id="PF07729">
    <property type="entry name" value="FCD"/>
    <property type="match status" value="1"/>
</dbReference>